<dbReference type="InterPro" id="IPR001841">
    <property type="entry name" value="Znf_RING"/>
</dbReference>
<dbReference type="PANTHER" id="PTHR25465:SF14">
    <property type="entry name" value="E3 UBIQUITIN-PROTEIN LIGASE TRIM65"/>
    <property type="match status" value="1"/>
</dbReference>
<reference evidence="6" key="2">
    <citation type="submission" date="2025-08" db="UniProtKB">
        <authorList>
            <consortium name="Ensembl"/>
        </authorList>
    </citation>
    <scope>IDENTIFICATION</scope>
</reference>
<evidence type="ECO:0000256" key="2">
    <source>
        <dbReference type="ARBA" id="ARBA00022771"/>
    </source>
</evidence>
<evidence type="ECO:0000256" key="4">
    <source>
        <dbReference type="PROSITE-ProRule" id="PRU00175"/>
    </source>
</evidence>
<dbReference type="InterPro" id="IPR013083">
    <property type="entry name" value="Znf_RING/FYVE/PHD"/>
</dbReference>
<dbReference type="PROSITE" id="PS00518">
    <property type="entry name" value="ZF_RING_1"/>
    <property type="match status" value="1"/>
</dbReference>
<dbReference type="AlphaFoldDB" id="A0AAY4AVP9"/>
<keyword evidence="2 4" id="KW-0863">Zinc-finger</keyword>
<keyword evidence="7" id="KW-1185">Reference proteome</keyword>
<name>A0AAY4AVP9_9TELE</name>
<dbReference type="GO" id="GO:0008270">
    <property type="term" value="F:zinc ion binding"/>
    <property type="evidence" value="ECO:0007669"/>
    <property type="project" value="UniProtKB-KW"/>
</dbReference>
<dbReference type="GeneTree" id="ENSGT00970000194957"/>
<evidence type="ECO:0000313" key="6">
    <source>
        <dbReference type="Ensembl" id="ENSDCDP00010011461.1"/>
    </source>
</evidence>
<reference evidence="6 7" key="1">
    <citation type="submission" date="2020-06" db="EMBL/GenBank/DDBJ databases">
        <authorList>
            <consortium name="Wellcome Sanger Institute Data Sharing"/>
        </authorList>
    </citation>
    <scope>NUCLEOTIDE SEQUENCE [LARGE SCALE GENOMIC DNA]</scope>
</reference>
<dbReference type="SUPFAM" id="SSF57850">
    <property type="entry name" value="RING/U-box"/>
    <property type="match status" value="1"/>
</dbReference>
<reference evidence="6" key="3">
    <citation type="submission" date="2025-09" db="UniProtKB">
        <authorList>
            <consortium name="Ensembl"/>
        </authorList>
    </citation>
    <scope>IDENTIFICATION</scope>
</reference>
<dbReference type="Proteomes" id="UP000694580">
    <property type="component" value="Chromosome 9"/>
</dbReference>
<protein>
    <recommendedName>
        <fullName evidence="5">RING-type domain-containing protein</fullName>
    </recommendedName>
</protein>
<feature type="domain" description="RING-type" evidence="5">
    <location>
        <begin position="12"/>
        <end position="55"/>
    </location>
</feature>
<evidence type="ECO:0000256" key="1">
    <source>
        <dbReference type="ARBA" id="ARBA00022723"/>
    </source>
</evidence>
<accession>A0AAY4AVP9</accession>
<dbReference type="PANTHER" id="PTHR25465">
    <property type="entry name" value="B-BOX DOMAIN CONTAINING"/>
    <property type="match status" value="1"/>
</dbReference>
<dbReference type="InterPro" id="IPR017907">
    <property type="entry name" value="Znf_RING_CS"/>
</dbReference>
<evidence type="ECO:0000259" key="5">
    <source>
        <dbReference type="PROSITE" id="PS50089"/>
    </source>
</evidence>
<keyword evidence="1" id="KW-0479">Metal-binding</keyword>
<dbReference type="Ensembl" id="ENSDCDT00010011986.1">
    <property type="protein sequence ID" value="ENSDCDP00010011461.1"/>
    <property type="gene ID" value="ENSDCDG00010005084.1"/>
</dbReference>
<proteinExistence type="predicted"/>
<dbReference type="Gene3D" id="3.30.40.10">
    <property type="entry name" value="Zinc/RING finger domain, C3HC4 (zinc finger)"/>
    <property type="match status" value="1"/>
</dbReference>
<dbReference type="InterPro" id="IPR051051">
    <property type="entry name" value="E3_ubiq-ligase_TRIM/RNF"/>
</dbReference>
<dbReference type="SMART" id="SM00184">
    <property type="entry name" value="RING"/>
    <property type="match status" value="1"/>
</dbReference>
<evidence type="ECO:0000313" key="7">
    <source>
        <dbReference type="Proteomes" id="UP000694580"/>
    </source>
</evidence>
<evidence type="ECO:0000256" key="3">
    <source>
        <dbReference type="ARBA" id="ARBA00022833"/>
    </source>
</evidence>
<keyword evidence="3" id="KW-0862">Zinc</keyword>
<dbReference type="Pfam" id="PF15227">
    <property type="entry name" value="zf-C3HC4_4"/>
    <property type="match status" value="1"/>
</dbReference>
<sequence>MLKRKSLELFRCSVCTEVLKDPVTIPCGHNYCRPCIMTYWARPDISGNYSCIQCKKKSKSRPALNPNSMCVY</sequence>
<organism evidence="6 7">
    <name type="scientific">Denticeps clupeoides</name>
    <name type="common">denticle herring</name>
    <dbReference type="NCBI Taxonomy" id="299321"/>
    <lineage>
        <taxon>Eukaryota</taxon>
        <taxon>Metazoa</taxon>
        <taxon>Chordata</taxon>
        <taxon>Craniata</taxon>
        <taxon>Vertebrata</taxon>
        <taxon>Euteleostomi</taxon>
        <taxon>Actinopterygii</taxon>
        <taxon>Neopterygii</taxon>
        <taxon>Teleostei</taxon>
        <taxon>Clupei</taxon>
        <taxon>Clupeiformes</taxon>
        <taxon>Denticipitoidei</taxon>
        <taxon>Denticipitidae</taxon>
        <taxon>Denticeps</taxon>
    </lineage>
</organism>
<dbReference type="PROSITE" id="PS50089">
    <property type="entry name" value="ZF_RING_2"/>
    <property type="match status" value="1"/>
</dbReference>